<dbReference type="EMBL" id="JAUEII010000052">
    <property type="protein sequence ID" value="MDN0050832.1"/>
    <property type="molecule type" value="Genomic_DNA"/>
</dbReference>
<gene>
    <name evidence="3" type="ORF">QVO10_15860</name>
</gene>
<protein>
    <submittedName>
        <fullName evidence="3">Glycan-binding surface protein</fullName>
    </submittedName>
</protein>
<dbReference type="CDD" id="cd00102">
    <property type="entry name" value="IPT"/>
    <property type="match status" value="1"/>
</dbReference>
<accession>A0ABT7X9R8</accession>
<dbReference type="InterPro" id="IPR013783">
    <property type="entry name" value="Ig-like_fold"/>
</dbReference>
<comment type="caution">
    <text evidence="3">The sequence shown here is derived from an EMBL/GenBank/DDBJ whole genome shotgun (WGS) entry which is preliminary data.</text>
</comment>
<dbReference type="PROSITE" id="PS51257">
    <property type="entry name" value="PROKAR_LIPOPROTEIN"/>
    <property type="match status" value="1"/>
</dbReference>
<sequence>MKLQNKIPFSLFCLIALVASFSMASCEDEPDKYEVADGLPTVRYIRSPYAVSADSLITEASTGTTICLVGENLRSIYELYFNDVQAILNSSYMTDNTVIVDVPQSIPTEVSNKMYMVTRNGETVEYDFSVTVPAPTLTTMSCEYAPAGSEVTITGNYFVDDPNVPLSVVFPGDIEVTEFTNISQSSISFIMPECTEEGAIDVTTIYGTTTSAFHYLDTRGMLFDFDGMTGLGNHGWHDRTITSDETSITGNFVQLGDGNTTLDAAGGWNDSQFAFEYWPGSWNTPTDYPEGEGIRLYDLADFSDYTNMSIKFEMYIPSSNPWSSGAMQVIFAGTDLVTYGNGGTDIYGNAIAGPNNTYFQNDELPRALYRPWTTTGSYHTDDQWVTVSLPISSNFIYGFNGGTATGTLSADDFASLVIFVTGGGVEGTECTPLIKIDNIRAVPNR</sequence>
<organism evidence="3 4">
    <name type="scientific">Bacteroides gallinaceum</name>
    <dbReference type="NCBI Taxonomy" id="1462571"/>
    <lineage>
        <taxon>Bacteria</taxon>
        <taxon>Pseudomonadati</taxon>
        <taxon>Bacteroidota</taxon>
        <taxon>Bacteroidia</taxon>
        <taxon>Bacteroidales</taxon>
        <taxon>Bacteroidaceae</taxon>
        <taxon>Bacteroides</taxon>
    </lineage>
</organism>
<keyword evidence="4" id="KW-1185">Reference proteome</keyword>
<dbReference type="InterPro" id="IPR040475">
    <property type="entry name" value="SGBP_B_XBD"/>
</dbReference>
<dbReference type="RefSeq" id="WP_087209467.1">
    <property type="nucleotide sequence ID" value="NZ_JACJJJ010000050.1"/>
</dbReference>
<dbReference type="Gene3D" id="2.60.40.10">
    <property type="entry name" value="Immunoglobulins"/>
    <property type="match status" value="2"/>
</dbReference>
<evidence type="ECO:0000259" key="2">
    <source>
        <dbReference type="Pfam" id="PF18329"/>
    </source>
</evidence>
<feature type="chain" id="PRO_5047138460" evidence="1">
    <location>
        <begin position="25"/>
        <end position="445"/>
    </location>
</feature>
<name>A0ABT7X9R8_9BACE</name>
<reference evidence="3" key="2">
    <citation type="submission" date="2024-05" db="EMBL/GenBank/DDBJ databases">
        <title>Identification and characterization of horizontal gene transfer across gut microbiota members of farm animals based on homology search.</title>
        <authorList>
            <person name="Schwarzerova J."/>
            <person name="Nykrynova M."/>
            <person name="Jureckova K."/>
            <person name="Cejkova D."/>
            <person name="Rychlik I."/>
        </authorList>
    </citation>
    <scope>NUCLEOTIDE SEQUENCE</scope>
    <source>
        <strain evidence="3">84_SSukc20</strain>
    </source>
</reference>
<evidence type="ECO:0000313" key="4">
    <source>
        <dbReference type="Proteomes" id="UP001167871"/>
    </source>
</evidence>
<dbReference type="InterPro" id="IPR014756">
    <property type="entry name" value="Ig_E-set"/>
</dbReference>
<evidence type="ECO:0000256" key="1">
    <source>
        <dbReference type="SAM" id="SignalP"/>
    </source>
</evidence>
<proteinExistence type="predicted"/>
<dbReference type="SUPFAM" id="SSF81296">
    <property type="entry name" value="E set domains"/>
    <property type="match status" value="1"/>
</dbReference>
<keyword evidence="1" id="KW-0732">Signal</keyword>
<evidence type="ECO:0000313" key="3">
    <source>
        <dbReference type="EMBL" id="MDN0050832.1"/>
    </source>
</evidence>
<dbReference type="Pfam" id="PF18329">
    <property type="entry name" value="SGBP_B_XBD"/>
    <property type="match status" value="1"/>
</dbReference>
<feature type="domain" description="Surface glycan-binding protein B xyloglucan binding" evidence="2">
    <location>
        <begin position="216"/>
        <end position="443"/>
    </location>
</feature>
<reference evidence="3" key="1">
    <citation type="submission" date="2023-06" db="EMBL/GenBank/DDBJ databases">
        <authorList>
            <person name="Zeman M."/>
            <person name="Kubasova T."/>
            <person name="Jahodarova E."/>
            <person name="Nykrynova M."/>
            <person name="Rychlik I."/>
        </authorList>
    </citation>
    <scope>NUCLEOTIDE SEQUENCE</scope>
    <source>
        <strain evidence="3">84_SSukc20</strain>
    </source>
</reference>
<feature type="signal peptide" evidence="1">
    <location>
        <begin position="1"/>
        <end position="24"/>
    </location>
</feature>
<dbReference type="Proteomes" id="UP001167871">
    <property type="component" value="Unassembled WGS sequence"/>
</dbReference>